<comment type="caution">
    <text evidence="1">The sequence shown here is derived from an EMBL/GenBank/DDBJ whole genome shotgun (WGS) entry which is preliminary data.</text>
</comment>
<name>A0ACB7WC80_DIOAL</name>
<keyword evidence="2" id="KW-1185">Reference proteome</keyword>
<evidence type="ECO:0000313" key="2">
    <source>
        <dbReference type="Proteomes" id="UP000827976"/>
    </source>
</evidence>
<sequence>MASASNIFMLILAIVVHVFLASATTYAASRGGSQASTYNVVWPPLRPYFSPPPPPVTAPGNHP</sequence>
<reference evidence="2" key="1">
    <citation type="journal article" date="2022" name="Nat. Commun.">
        <title>Chromosome evolution and the genetic basis of agronomically important traits in greater yam.</title>
        <authorList>
            <person name="Bredeson J.V."/>
            <person name="Lyons J.B."/>
            <person name="Oniyinde I.O."/>
            <person name="Okereke N.R."/>
            <person name="Kolade O."/>
            <person name="Nnabue I."/>
            <person name="Nwadili C.O."/>
            <person name="Hribova E."/>
            <person name="Parker M."/>
            <person name="Nwogha J."/>
            <person name="Shu S."/>
            <person name="Carlson J."/>
            <person name="Kariba R."/>
            <person name="Muthemba S."/>
            <person name="Knop K."/>
            <person name="Barton G.J."/>
            <person name="Sherwood A.V."/>
            <person name="Lopez-Montes A."/>
            <person name="Asiedu R."/>
            <person name="Jamnadass R."/>
            <person name="Muchugi A."/>
            <person name="Goodstein D."/>
            <person name="Egesi C.N."/>
            <person name="Featherston J."/>
            <person name="Asfaw A."/>
            <person name="Simpson G.G."/>
            <person name="Dolezel J."/>
            <person name="Hendre P.S."/>
            <person name="Van Deynze A."/>
            <person name="Kumar P.L."/>
            <person name="Obidiegwu J.E."/>
            <person name="Bhattacharjee R."/>
            <person name="Rokhsar D.S."/>
        </authorList>
    </citation>
    <scope>NUCLEOTIDE SEQUENCE [LARGE SCALE GENOMIC DNA]</scope>
    <source>
        <strain evidence="2">cv. TDa95/00328</strain>
    </source>
</reference>
<protein>
    <submittedName>
        <fullName evidence="1">Uncharacterized protein</fullName>
    </submittedName>
</protein>
<dbReference type="EMBL" id="CM037014">
    <property type="protein sequence ID" value="KAH7685383.1"/>
    <property type="molecule type" value="Genomic_DNA"/>
</dbReference>
<proteinExistence type="predicted"/>
<dbReference type="Proteomes" id="UP000827976">
    <property type="component" value="Chromosome 4"/>
</dbReference>
<evidence type="ECO:0000313" key="1">
    <source>
        <dbReference type="EMBL" id="KAH7685383.1"/>
    </source>
</evidence>
<accession>A0ACB7WC80</accession>
<organism evidence="1 2">
    <name type="scientific">Dioscorea alata</name>
    <name type="common">Purple yam</name>
    <dbReference type="NCBI Taxonomy" id="55571"/>
    <lineage>
        <taxon>Eukaryota</taxon>
        <taxon>Viridiplantae</taxon>
        <taxon>Streptophyta</taxon>
        <taxon>Embryophyta</taxon>
        <taxon>Tracheophyta</taxon>
        <taxon>Spermatophyta</taxon>
        <taxon>Magnoliopsida</taxon>
        <taxon>Liliopsida</taxon>
        <taxon>Dioscoreales</taxon>
        <taxon>Dioscoreaceae</taxon>
        <taxon>Dioscorea</taxon>
    </lineage>
</organism>
<gene>
    <name evidence="1" type="ORF">IHE45_04G035700</name>
</gene>